<dbReference type="RefSeq" id="WP_251516855.1">
    <property type="nucleotide sequence ID" value="NZ_JAMBON010000042.1"/>
</dbReference>
<keyword evidence="2" id="KW-0012">Acyltransferase</keyword>
<dbReference type="InterPro" id="IPR011990">
    <property type="entry name" value="TPR-like_helical_dom_sf"/>
</dbReference>
<dbReference type="EMBL" id="JBHUDE010000146">
    <property type="protein sequence ID" value="MFD1609060.1"/>
    <property type="molecule type" value="Genomic_DNA"/>
</dbReference>
<organism evidence="2 3">
    <name type="scientific">Oceanobacillus luteolus</name>
    <dbReference type="NCBI Taxonomy" id="1274358"/>
    <lineage>
        <taxon>Bacteria</taxon>
        <taxon>Bacillati</taxon>
        <taxon>Bacillota</taxon>
        <taxon>Bacilli</taxon>
        <taxon>Bacillales</taxon>
        <taxon>Bacillaceae</taxon>
        <taxon>Oceanobacillus</taxon>
    </lineage>
</organism>
<dbReference type="SUPFAM" id="SSF55729">
    <property type="entry name" value="Acyl-CoA N-acyltransferases (Nat)"/>
    <property type="match status" value="1"/>
</dbReference>
<dbReference type="Pfam" id="PF13181">
    <property type="entry name" value="TPR_8"/>
    <property type="match status" value="2"/>
</dbReference>
<proteinExistence type="predicted"/>
<dbReference type="Gene3D" id="3.40.630.30">
    <property type="match status" value="1"/>
</dbReference>
<dbReference type="SUPFAM" id="SSF48452">
    <property type="entry name" value="TPR-like"/>
    <property type="match status" value="1"/>
</dbReference>
<dbReference type="PANTHER" id="PTHR43415">
    <property type="entry name" value="SPERMIDINE N(1)-ACETYLTRANSFERASE"/>
    <property type="match status" value="1"/>
</dbReference>
<accession>A0ABW4HV71</accession>
<dbReference type="InterPro" id="IPR019734">
    <property type="entry name" value="TPR_rpt"/>
</dbReference>
<evidence type="ECO:0000259" key="1">
    <source>
        <dbReference type="PROSITE" id="PS51186"/>
    </source>
</evidence>
<dbReference type="PROSITE" id="PS51186">
    <property type="entry name" value="GNAT"/>
    <property type="match status" value="1"/>
</dbReference>
<comment type="caution">
    <text evidence="2">The sequence shown here is derived from an EMBL/GenBank/DDBJ whole genome shotgun (WGS) entry which is preliminary data.</text>
</comment>
<gene>
    <name evidence="2" type="ORF">ACFSBH_15705</name>
</gene>
<protein>
    <submittedName>
        <fullName evidence="2">GNAT family N-acetyltransferase</fullName>
        <ecNumber evidence="2">2.3.1.-</ecNumber>
    </submittedName>
</protein>
<sequence length="367" mass="42652">MLTDFKNKLMNLNDIIYFDENEFLREKPKDRVLLQRYIDEGEKLLGTTLNNEDVYFLKGLLGNLYRIIGESSKAIQHLRTCLQYAENHKDISKEVVSLIRLGEVLKYNNNHRAALFHFNDALKKSHAEDVNAYIDFVLQHKGKCLLELSKFTEAEKCFMEALRLRRQKGDMNLIRSTERAIELLKELETIPTKRGENMSYDFLIREAVESDAEQILEHTRKVYKENPDVMATTIEEFTMTLEEEKRWINTQKQIGLLLVAEVDGRIVGMLNFQLSPRKRFSHTGMFGMSVQEQFSNIGIGGALLMHLLDWAKENKSVEKISLEVFSNNARAIHLYVKHGFVEEGRKKNQVKLGPEEYVDVILMSKMI</sequence>
<name>A0ABW4HV71_9BACI</name>
<keyword evidence="3" id="KW-1185">Reference proteome</keyword>
<dbReference type="GO" id="GO:0016746">
    <property type="term" value="F:acyltransferase activity"/>
    <property type="evidence" value="ECO:0007669"/>
    <property type="project" value="UniProtKB-KW"/>
</dbReference>
<evidence type="ECO:0000313" key="2">
    <source>
        <dbReference type="EMBL" id="MFD1609060.1"/>
    </source>
</evidence>
<dbReference type="InterPro" id="IPR016181">
    <property type="entry name" value="Acyl_CoA_acyltransferase"/>
</dbReference>
<dbReference type="Pfam" id="PF00583">
    <property type="entry name" value="Acetyltransf_1"/>
    <property type="match status" value="1"/>
</dbReference>
<evidence type="ECO:0000313" key="3">
    <source>
        <dbReference type="Proteomes" id="UP001597221"/>
    </source>
</evidence>
<keyword evidence="2" id="KW-0808">Transferase</keyword>
<feature type="domain" description="N-acetyltransferase" evidence="1">
    <location>
        <begin position="202"/>
        <end position="367"/>
    </location>
</feature>
<dbReference type="CDD" id="cd04301">
    <property type="entry name" value="NAT_SF"/>
    <property type="match status" value="1"/>
</dbReference>
<dbReference type="Gene3D" id="1.25.40.10">
    <property type="entry name" value="Tetratricopeptide repeat domain"/>
    <property type="match status" value="1"/>
</dbReference>
<dbReference type="PANTHER" id="PTHR43415:SF3">
    <property type="entry name" value="GNAT-FAMILY ACETYLTRANSFERASE"/>
    <property type="match status" value="1"/>
</dbReference>
<dbReference type="Proteomes" id="UP001597221">
    <property type="component" value="Unassembled WGS sequence"/>
</dbReference>
<dbReference type="SMART" id="SM00028">
    <property type="entry name" value="TPR"/>
    <property type="match status" value="3"/>
</dbReference>
<reference evidence="3" key="1">
    <citation type="journal article" date="2019" name="Int. J. Syst. Evol. Microbiol.">
        <title>The Global Catalogue of Microorganisms (GCM) 10K type strain sequencing project: providing services to taxonomists for standard genome sequencing and annotation.</title>
        <authorList>
            <consortium name="The Broad Institute Genomics Platform"/>
            <consortium name="The Broad Institute Genome Sequencing Center for Infectious Disease"/>
            <person name="Wu L."/>
            <person name="Ma J."/>
        </authorList>
    </citation>
    <scope>NUCLEOTIDE SEQUENCE [LARGE SCALE GENOMIC DNA]</scope>
    <source>
        <strain evidence="3">CGMCC 1.12376</strain>
    </source>
</reference>
<dbReference type="InterPro" id="IPR000182">
    <property type="entry name" value="GNAT_dom"/>
</dbReference>
<dbReference type="EC" id="2.3.1.-" evidence="2"/>